<dbReference type="EMBL" id="CABVPL010000011">
    <property type="protein sequence ID" value="VWB46582.1"/>
    <property type="molecule type" value="Genomic_DNA"/>
</dbReference>
<dbReference type="AlphaFoldDB" id="A0A6P2JU41"/>
<dbReference type="Proteomes" id="UP000494222">
    <property type="component" value="Unassembled WGS sequence"/>
</dbReference>
<organism evidence="1 2">
    <name type="scientific">Burkholderia latens</name>
    <dbReference type="NCBI Taxonomy" id="488446"/>
    <lineage>
        <taxon>Bacteria</taxon>
        <taxon>Pseudomonadati</taxon>
        <taxon>Pseudomonadota</taxon>
        <taxon>Betaproteobacteria</taxon>
        <taxon>Burkholderiales</taxon>
        <taxon>Burkholderiaceae</taxon>
        <taxon>Burkholderia</taxon>
        <taxon>Burkholderia cepacia complex</taxon>
    </lineage>
</organism>
<proteinExistence type="predicted"/>
<name>A0A6P2JU41_9BURK</name>
<gene>
    <name evidence="1" type="ORF">BLA24064_02099</name>
</gene>
<protein>
    <submittedName>
        <fullName evidence="1">Uncharacterized protein</fullName>
    </submittedName>
</protein>
<accession>A0A6P2JU41</accession>
<evidence type="ECO:0000313" key="1">
    <source>
        <dbReference type="EMBL" id="VWB46582.1"/>
    </source>
</evidence>
<sequence>MSCIIRALCYEGCINHSHGNCTRSRGSSKYSKYADRAKRFLGEI</sequence>
<evidence type="ECO:0000313" key="2">
    <source>
        <dbReference type="Proteomes" id="UP000494222"/>
    </source>
</evidence>
<reference evidence="1 2" key="1">
    <citation type="submission" date="2019-09" db="EMBL/GenBank/DDBJ databases">
        <authorList>
            <person name="Depoorter E."/>
        </authorList>
    </citation>
    <scope>NUCLEOTIDE SEQUENCE [LARGE SCALE GENOMIC DNA]</scope>
    <source>
        <strain evidence="1">LMG 24064</strain>
    </source>
</reference>